<name>W5VFJ5_SACPI</name>
<evidence type="ECO:0000256" key="2">
    <source>
        <dbReference type="ARBA" id="ARBA00022553"/>
    </source>
</evidence>
<dbReference type="InterPro" id="IPR009081">
    <property type="entry name" value="PP-bd_ACP"/>
</dbReference>
<dbReference type="Gene3D" id="1.10.1200.10">
    <property type="entry name" value="ACP-like"/>
    <property type="match status" value="1"/>
</dbReference>
<protein>
    <submittedName>
        <fullName evidence="4">Acyl carrier protein</fullName>
    </submittedName>
</protein>
<dbReference type="OrthoDB" id="9023404at2"/>
<reference evidence="4" key="1">
    <citation type="journal article" date="2014" name="Proc. Natl. Acad. Sci. U.S.A.">
        <title>Direct cloning and refactoring of a silent lipopeptide biosynthetic gene cluster yields the antibiotic taromycin A.</title>
        <authorList>
            <person name="Yamanaka K."/>
            <person name="Reynolds K.A."/>
            <person name="Kersten R.D."/>
            <person name="Ryan K.S."/>
            <person name="Gonzalez D.J."/>
            <person name="Nizet V."/>
            <person name="Dorrestein P.C."/>
            <person name="Moore B.S."/>
        </authorList>
    </citation>
    <scope>NUCLEOTIDE SEQUENCE</scope>
    <source>
        <strain evidence="4">CNQ490</strain>
    </source>
</reference>
<dbReference type="PROSITE" id="PS00012">
    <property type="entry name" value="PHOSPHOPANTETHEINE"/>
    <property type="match status" value="1"/>
</dbReference>
<evidence type="ECO:0000256" key="1">
    <source>
        <dbReference type="ARBA" id="ARBA00022450"/>
    </source>
</evidence>
<dbReference type="InterPro" id="IPR006162">
    <property type="entry name" value="Ppantetheine_attach_site"/>
</dbReference>
<keyword evidence="2" id="KW-0597">Phosphoprotein</keyword>
<evidence type="ECO:0000313" key="4">
    <source>
        <dbReference type="EMBL" id="AHH53505.1"/>
    </source>
</evidence>
<accession>W5VFJ5</accession>
<feature type="domain" description="Carrier" evidence="3">
    <location>
        <begin position="9"/>
        <end position="86"/>
    </location>
</feature>
<organism evidence="4">
    <name type="scientific">Saccharomonospora piscinae</name>
    <dbReference type="NCBI Taxonomy" id="687388"/>
    <lineage>
        <taxon>Bacteria</taxon>
        <taxon>Bacillati</taxon>
        <taxon>Actinomycetota</taxon>
        <taxon>Actinomycetes</taxon>
        <taxon>Pseudonocardiales</taxon>
        <taxon>Pseudonocardiaceae</taxon>
        <taxon>Saccharomonospora</taxon>
    </lineage>
</organism>
<dbReference type="SMART" id="SM00823">
    <property type="entry name" value="PKS_PP"/>
    <property type="match status" value="1"/>
</dbReference>
<dbReference type="InterPro" id="IPR020806">
    <property type="entry name" value="PKS_PP-bd"/>
</dbReference>
<dbReference type="Pfam" id="PF00550">
    <property type="entry name" value="PP-binding"/>
    <property type="match status" value="1"/>
</dbReference>
<keyword evidence="1" id="KW-0596">Phosphopantetheine</keyword>
<dbReference type="PROSITE" id="PS50075">
    <property type="entry name" value="CARRIER"/>
    <property type="match status" value="1"/>
</dbReference>
<dbReference type="GO" id="GO:0031177">
    <property type="term" value="F:phosphopantetheine binding"/>
    <property type="evidence" value="ECO:0007669"/>
    <property type="project" value="InterPro"/>
</dbReference>
<dbReference type="RefSeq" id="WP_024877508.1">
    <property type="nucleotide sequence ID" value="NZ_AZUM01000009.1"/>
</dbReference>
<dbReference type="SUPFAM" id="SSF47336">
    <property type="entry name" value="ACP-like"/>
    <property type="match status" value="1"/>
</dbReference>
<evidence type="ECO:0000259" key="3">
    <source>
        <dbReference type="PROSITE" id="PS50075"/>
    </source>
</evidence>
<dbReference type="AlphaFoldDB" id="W5VFJ5"/>
<proteinExistence type="predicted"/>
<dbReference type="InterPro" id="IPR036736">
    <property type="entry name" value="ACP-like_sf"/>
</dbReference>
<sequence length="87" mass="9099">MTPGVGENGSSERVGTWLVQQVSGFSGVAVDEIDVAAPLSEYGLNSVSALAICAAIEDEYEIEIEPTLLWDVESVSALTDAVVARLS</sequence>
<dbReference type="EMBL" id="KF301601">
    <property type="protein sequence ID" value="AHH53505.1"/>
    <property type="molecule type" value="Genomic_DNA"/>
</dbReference>